<dbReference type="EMBL" id="UINC01135589">
    <property type="protein sequence ID" value="SVD19830.1"/>
    <property type="molecule type" value="Genomic_DNA"/>
</dbReference>
<accession>A0A382TCH5</accession>
<feature type="non-terminal residue" evidence="2">
    <location>
        <position position="1"/>
    </location>
</feature>
<protein>
    <recommendedName>
        <fullName evidence="1">Fibrobacter succinogenes major paralogous domain-containing protein</fullName>
    </recommendedName>
</protein>
<evidence type="ECO:0000259" key="1">
    <source>
        <dbReference type="Pfam" id="PF09603"/>
    </source>
</evidence>
<name>A0A382TCH5_9ZZZZ</name>
<reference evidence="2" key="1">
    <citation type="submission" date="2018-05" db="EMBL/GenBank/DDBJ databases">
        <authorList>
            <person name="Lanie J.A."/>
            <person name="Ng W.-L."/>
            <person name="Kazmierczak K.M."/>
            <person name="Andrzejewski T.M."/>
            <person name="Davidsen T.M."/>
            <person name="Wayne K.J."/>
            <person name="Tettelin H."/>
            <person name="Glass J.I."/>
            <person name="Rusch D."/>
            <person name="Podicherti R."/>
            <person name="Tsui H.-C.T."/>
            <person name="Winkler M.E."/>
        </authorList>
    </citation>
    <scope>NUCLEOTIDE SEQUENCE</scope>
</reference>
<gene>
    <name evidence="2" type="ORF">METZ01_LOCUS372684</name>
</gene>
<proteinExistence type="predicted"/>
<dbReference type="InterPro" id="IPR011871">
    <property type="entry name" value="Fib_succ_major"/>
</dbReference>
<evidence type="ECO:0000313" key="2">
    <source>
        <dbReference type="EMBL" id="SVD19830.1"/>
    </source>
</evidence>
<dbReference type="AlphaFoldDB" id="A0A382TCH5"/>
<dbReference type="Pfam" id="PF09603">
    <property type="entry name" value="Fib_succ_major"/>
    <property type="match status" value="1"/>
</dbReference>
<sequence length="94" mass="10771">NEGSKLAGYSELWDDGGLKYDSEFGISGFNAVPCGNRHHDNGTHHQHRVSGDYWSATDKDELKAWSRTLHFSYSPIFRSDNDRRYGFSVRCIKD</sequence>
<feature type="domain" description="Fibrobacter succinogenes major paralogous" evidence="1">
    <location>
        <begin position="21"/>
        <end position="93"/>
    </location>
</feature>
<organism evidence="2">
    <name type="scientific">marine metagenome</name>
    <dbReference type="NCBI Taxonomy" id="408172"/>
    <lineage>
        <taxon>unclassified sequences</taxon>
        <taxon>metagenomes</taxon>
        <taxon>ecological metagenomes</taxon>
    </lineage>
</organism>